<dbReference type="EMBL" id="JACHLI010000001">
    <property type="protein sequence ID" value="MBB4861300.1"/>
    <property type="molecule type" value="Genomic_DNA"/>
</dbReference>
<proteinExistence type="predicted"/>
<dbReference type="AlphaFoldDB" id="A0A7W7KF00"/>
<dbReference type="RefSeq" id="WP_184585572.1">
    <property type="nucleotide sequence ID" value="NZ_JACHLI010000001.1"/>
</dbReference>
<reference evidence="1 2" key="1">
    <citation type="submission" date="2020-08" db="EMBL/GenBank/DDBJ databases">
        <title>Functional genomics of gut bacteria from endangered species of beetles.</title>
        <authorList>
            <person name="Carlos-Shanley C."/>
        </authorList>
    </citation>
    <scope>NUCLEOTIDE SEQUENCE [LARGE SCALE GENOMIC DNA]</scope>
    <source>
        <strain evidence="1 2">S00179</strain>
    </source>
</reference>
<organism evidence="1 2">
    <name type="scientific">Pseudomonas nitroreducens</name>
    <dbReference type="NCBI Taxonomy" id="46680"/>
    <lineage>
        <taxon>Bacteria</taxon>
        <taxon>Pseudomonadati</taxon>
        <taxon>Pseudomonadota</taxon>
        <taxon>Gammaproteobacteria</taxon>
        <taxon>Pseudomonadales</taxon>
        <taxon>Pseudomonadaceae</taxon>
        <taxon>Pseudomonas</taxon>
    </lineage>
</organism>
<gene>
    <name evidence="1" type="ORF">HNP46_000111</name>
</gene>
<sequence length="133" mass="14850">MAIQKLETALTPLSGAFIPGRSYQIVAWQTYERSGTRPALAEKNSTYYAKGFRTEGELLAFVKNPEAWIDVVKRGLVQEAIRLGRSCWEVASFSISFGIRDFGYTVDAFDAENIQAVLRKMHPELFSEAAPSP</sequence>
<evidence type="ECO:0000313" key="2">
    <source>
        <dbReference type="Proteomes" id="UP000566995"/>
    </source>
</evidence>
<accession>A0A7W7KF00</accession>
<dbReference type="Proteomes" id="UP000566995">
    <property type="component" value="Unassembled WGS sequence"/>
</dbReference>
<protein>
    <submittedName>
        <fullName evidence="1">Uncharacterized protein</fullName>
    </submittedName>
</protein>
<name>A0A7W7KF00_PSENT</name>
<evidence type="ECO:0000313" key="1">
    <source>
        <dbReference type="EMBL" id="MBB4861300.1"/>
    </source>
</evidence>
<comment type="caution">
    <text evidence="1">The sequence shown here is derived from an EMBL/GenBank/DDBJ whole genome shotgun (WGS) entry which is preliminary data.</text>
</comment>